<comment type="caution">
    <text evidence="2">The sequence shown here is derived from an EMBL/GenBank/DDBJ whole genome shotgun (WGS) entry which is preliminary data.</text>
</comment>
<evidence type="ECO:0000313" key="3">
    <source>
        <dbReference type="Proteomes" id="UP000828390"/>
    </source>
</evidence>
<name>A0A9D3YE69_DREPO</name>
<dbReference type="EMBL" id="JAIWYP010000016">
    <property type="protein sequence ID" value="KAH3698703.1"/>
    <property type="molecule type" value="Genomic_DNA"/>
</dbReference>
<dbReference type="AlphaFoldDB" id="A0A9D3YE69"/>
<keyword evidence="3" id="KW-1185">Reference proteome</keyword>
<evidence type="ECO:0000256" key="1">
    <source>
        <dbReference type="SAM" id="MobiDB-lite"/>
    </source>
</evidence>
<organism evidence="2 3">
    <name type="scientific">Dreissena polymorpha</name>
    <name type="common">Zebra mussel</name>
    <name type="synonym">Mytilus polymorpha</name>
    <dbReference type="NCBI Taxonomy" id="45954"/>
    <lineage>
        <taxon>Eukaryota</taxon>
        <taxon>Metazoa</taxon>
        <taxon>Spiralia</taxon>
        <taxon>Lophotrochozoa</taxon>
        <taxon>Mollusca</taxon>
        <taxon>Bivalvia</taxon>
        <taxon>Autobranchia</taxon>
        <taxon>Heteroconchia</taxon>
        <taxon>Euheterodonta</taxon>
        <taxon>Imparidentia</taxon>
        <taxon>Neoheterodontei</taxon>
        <taxon>Myida</taxon>
        <taxon>Dreissenoidea</taxon>
        <taxon>Dreissenidae</taxon>
        <taxon>Dreissena</taxon>
    </lineage>
</organism>
<dbReference type="Proteomes" id="UP000828390">
    <property type="component" value="Unassembled WGS sequence"/>
</dbReference>
<evidence type="ECO:0000313" key="2">
    <source>
        <dbReference type="EMBL" id="KAH3698703.1"/>
    </source>
</evidence>
<reference evidence="2" key="2">
    <citation type="submission" date="2020-11" db="EMBL/GenBank/DDBJ databases">
        <authorList>
            <person name="McCartney M.A."/>
            <person name="Auch B."/>
            <person name="Kono T."/>
            <person name="Mallez S."/>
            <person name="Becker A."/>
            <person name="Gohl D.M."/>
            <person name="Silverstein K.A.T."/>
            <person name="Koren S."/>
            <person name="Bechman K.B."/>
            <person name="Herman A."/>
            <person name="Abrahante J.E."/>
            <person name="Garbe J."/>
        </authorList>
    </citation>
    <scope>NUCLEOTIDE SEQUENCE</scope>
    <source>
        <strain evidence="2">Duluth1</strain>
        <tissue evidence="2">Whole animal</tissue>
    </source>
</reference>
<feature type="region of interest" description="Disordered" evidence="1">
    <location>
        <begin position="1"/>
        <end position="171"/>
    </location>
</feature>
<protein>
    <submittedName>
        <fullName evidence="2">Uncharacterized protein</fullName>
    </submittedName>
</protein>
<proteinExistence type="predicted"/>
<feature type="compositionally biased region" description="Polar residues" evidence="1">
    <location>
        <begin position="398"/>
        <end position="442"/>
    </location>
</feature>
<sequence length="658" mass="72510">TPKGTPSRVPRQPNTPQTTPPARVPRQPNTPQTTPPARVPRQPNTPQTTPPARVRLPITPSTPASRVPAQRCFQDQDDKENVAVKHPNRNARPTRDPDDRQGSGNGDIRSYWKTKKTPSKSPIMKEVLVREGMTDQTEQAAPTVDQDAMQASPKEDSSTPQADLPPLEPPLISTSCQQTFPSMQLPITSLSLALESSSTGFLHENVGLKNRNQARDGSHKIQQQFDSQSQLQTIMTKLSTSADGAHSDSSVMTQQNLDQIELGRSVSIGRDVAQSSRLLDRATIVKEAKEALASYQARHFLGITVPEVSHKGLCDVNLNVMLASNDLDLENGNIGVNHGILSADLGNKLNQNQNDNKQLHCTSEMVVDNANSAKRPRGILDICMQNVSSSASQSWMTCDLSSEKNPTNLAPSMLRKSSSQGNSGDNKTSDLHSFQGQHSPTPNKLPCKQNADKNLNSISPPLWTPLIMKSVAKQTYIAKTGNKEDISNTFVKKDHIVEKQVLDITDGQAVLGCDNELSTSDDKSGICMQTPPSAKRKSAFHRYDNRCGLTPTIGALSLRANVETRKRRPLDKKWHELNQLTELYLAYQEECVNREVERLSMLWRGPECLMDRCPDPVARILQEGDNMHFFPIEIQAGGPEDLTIEGSAFIRVADQRST</sequence>
<feature type="compositionally biased region" description="Basic and acidic residues" evidence="1">
    <location>
        <begin position="74"/>
        <end position="83"/>
    </location>
</feature>
<feature type="compositionally biased region" description="Low complexity" evidence="1">
    <location>
        <begin position="39"/>
        <end position="51"/>
    </location>
</feature>
<gene>
    <name evidence="2" type="ORF">DPMN_086249</name>
</gene>
<feature type="region of interest" description="Disordered" evidence="1">
    <location>
        <begin position="398"/>
        <end position="453"/>
    </location>
</feature>
<feature type="non-terminal residue" evidence="2">
    <location>
        <position position="658"/>
    </location>
</feature>
<accession>A0A9D3YE69</accession>
<reference evidence="2" key="1">
    <citation type="journal article" date="2019" name="bioRxiv">
        <title>The Genome of the Zebra Mussel, Dreissena polymorpha: A Resource for Invasive Species Research.</title>
        <authorList>
            <person name="McCartney M.A."/>
            <person name="Auch B."/>
            <person name="Kono T."/>
            <person name="Mallez S."/>
            <person name="Zhang Y."/>
            <person name="Obille A."/>
            <person name="Becker A."/>
            <person name="Abrahante J.E."/>
            <person name="Garbe J."/>
            <person name="Badalamenti J.P."/>
            <person name="Herman A."/>
            <person name="Mangelson H."/>
            <person name="Liachko I."/>
            <person name="Sullivan S."/>
            <person name="Sone E.D."/>
            <person name="Koren S."/>
            <person name="Silverstein K.A.T."/>
            <person name="Beckman K.B."/>
            <person name="Gohl D.M."/>
        </authorList>
    </citation>
    <scope>NUCLEOTIDE SEQUENCE</scope>
    <source>
        <strain evidence="2">Duluth1</strain>
        <tissue evidence="2">Whole animal</tissue>
    </source>
</reference>